<keyword evidence="4" id="KW-1185">Reference proteome</keyword>
<proteinExistence type="predicted"/>
<name>A0A517NAZ0_9BACT</name>
<feature type="region of interest" description="Disordered" evidence="1">
    <location>
        <begin position="362"/>
        <end position="393"/>
    </location>
</feature>
<dbReference type="OrthoDB" id="259993at2"/>
<keyword evidence="2" id="KW-0472">Membrane</keyword>
<dbReference type="EMBL" id="CP036525">
    <property type="protein sequence ID" value="QDT04291.1"/>
    <property type="molecule type" value="Genomic_DNA"/>
</dbReference>
<feature type="transmembrane region" description="Helical" evidence="2">
    <location>
        <begin position="44"/>
        <end position="64"/>
    </location>
</feature>
<evidence type="ECO:0000313" key="3">
    <source>
        <dbReference type="EMBL" id="QDT04291.1"/>
    </source>
</evidence>
<sequence>MSHRKRSYDSRPIALSADPDHGGAVARVLSMDADSTTERSRGTMVLAVLIAFVAAMICSTRVIGQEAPAQGKFEHFPLHQALQNPAMVKNVESKTKSYASTGNGDTRMVKAYFTLLVPARLTAADAPKDMNEIVSDVSTYIARAARSNRPEVTQTITQNAYAGLSRVAQGNYPPPGRIAAILMLGRLDQRPANSAAKTPPIPYLAALPTLVKLYTDENNIDGVRAAALQGIHRQVSYGFPGIPQDTRTEISAAMTALLDSEPPMTRTDDVHAYLQRYAVDILTSLRAADDKALGVKLIGISTKADTPDLLALHSAARVGDLGATMQGKVDTPDTVLQSWAARAMRAFESEVDRLNALERIPNAASQPKKPADFLRKPSENTGRGAAGGYGMGGMDGMDEMSGMEDMMMDSSMGSMEDMMMDGGMSGMDEMSMYGMGGGMMAAQAKPQPPEVISSRRRLNHVLQQLHLGVTGNGSAGMPSRNPGGLLVSVPNEKKKLVEDWLTSMKEVVDALNDDMLDDRDKYIEGLESQIEMLKVIVGDQEPERAIFTDDDDLANAPAAAEPEAAAPAAAVGFKLDE</sequence>
<dbReference type="Proteomes" id="UP000318538">
    <property type="component" value="Chromosome"/>
</dbReference>
<accession>A0A517NAZ0</accession>
<dbReference type="RefSeq" id="WP_145169857.1">
    <property type="nucleotide sequence ID" value="NZ_CP036525.1"/>
</dbReference>
<evidence type="ECO:0000313" key="4">
    <source>
        <dbReference type="Proteomes" id="UP000318538"/>
    </source>
</evidence>
<protein>
    <submittedName>
        <fullName evidence="3">Uncharacterized protein</fullName>
    </submittedName>
</protein>
<reference evidence="3 4" key="1">
    <citation type="submission" date="2019-02" db="EMBL/GenBank/DDBJ databases">
        <title>Deep-cultivation of Planctomycetes and their phenomic and genomic characterization uncovers novel biology.</title>
        <authorList>
            <person name="Wiegand S."/>
            <person name="Jogler M."/>
            <person name="Boedeker C."/>
            <person name="Pinto D."/>
            <person name="Vollmers J."/>
            <person name="Rivas-Marin E."/>
            <person name="Kohn T."/>
            <person name="Peeters S.H."/>
            <person name="Heuer A."/>
            <person name="Rast P."/>
            <person name="Oberbeckmann S."/>
            <person name="Bunk B."/>
            <person name="Jeske O."/>
            <person name="Meyerdierks A."/>
            <person name="Storesund J.E."/>
            <person name="Kallscheuer N."/>
            <person name="Luecker S."/>
            <person name="Lage O.M."/>
            <person name="Pohl T."/>
            <person name="Merkel B.J."/>
            <person name="Hornburger P."/>
            <person name="Mueller R.-W."/>
            <person name="Bruemmer F."/>
            <person name="Labrenz M."/>
            <person name="Spormann A.M."/>
            <person name="Op den Camp H."/>
            <person name="Overmann J."/>
            <person name="Amann R."/>
            <person name="Jetten M.S.M."/>
            <person name="Mascher T."/>
            <person name="Medema M.H."/>
            <person name="Devos D.P."/>
            <person name="Kaster A.-K."/>
            <person name="Ovreas L."/>
            <person name="Rohde M."/>
            <person name="Galperin M.Y."/>
            <person name="Jogler C."/>
        </authorList>
    </citation>
    <scope>NUCLEOTIDE SEQUENCE [LARGE SCALE GENOMIC DNA]</scope>
    <source>
        <strain evidence="3 4">K22_7</strain>
    </source>
</reference>
<gene>
    <name evidence="3" type="ORF">K227x_26810</name>
</gene>
<feature type="compositionally biased region" description="Basic and acidic residues" evidence="1">
    <location>
        <begin position="369"/>
        <end position="378"/>
    </location>
</feature>
<feature type="compositionally biased region" description="Gly residues" evidence="1">
    <location>
        <begin position="384"/>
        <end position="393"/>
    </location>
</feature>
<organism evidence="3 4">
    <name type="scientific">Rubripirellula lacrimiformis</name>
    <dbReference type="NCBI Taxonomy" id="1930273"/>
    <lineage>
        <taxon>Bacteria</taxon>
        <taxon>Pseudomonadati</taxon>
        <taxon>Planctomycetota</taxon>
        <taxon>Planctomycetia</taxon>
        <taxon>Pirellulales</taxon>
        <taxon>Pirellulaceae</taxon>
        <taxon>Rubripirellula</taxon>
    </lineage>
</organism>
<evidence type="ECO:0000256" key="2">
    <source>
        <dbReference type="SAM" id="Phobius"/>
    </source>
</evidence>
<evidence type="ECO:0000256" key="1">
    <source>
        <dbReference type="SAM" id="MobiDB-lite"/>
    </source>
</evidence>
<keyword evidence="2" id="KW-1133">Transmembrane helix</keyword>
<dbReference type="KEGG" id="rlc:K227x_26810"/>
<keyword evidence="2" id="KW-0812">Transmembrane</keyword>
<dbReference type="AlphaFoldDB" id="A0A517NAZ0"/>